<organism evidence="3 5">
    <name type="scientific">Bursaphelenchus xylophilus</name>
    <name type="common">Pinewood nematode worm</name>
    <name type="synonym">Aphelenchoides xylophilus</name>
    <dbReference type="NCBI Taxonomy" id="6326"/>
    <lineage>
        <taxon>Eukaryota</taxon>
        <taxon>Metazoa</taxon>
        <taxon>Ecdysozoa</taxon>
        <taxon>Nematoda</taxon>
        <taxon>Chromadorea</taxon>
        <taxon>Rhabditida</taxon>
        <taxon>Tylenchina</taxon>
        <taxon>Tylenchomorpha</taxon>
        <taxon>Aphelenchoidea</taxon>
        <taxon>Aphelenchoididae</taxon>
        <taxon>Bursaphelenchus</taxon>
    </lineage>
</organism>
<dbReference type="SMR" id="A0A1I7SUA7"/>
<dbReference type="eggNOG" id="ENOG502S9EE">
    <property type="taxonomic scope" value="Eukaryota"/>
</dbReference>
<dbReference type="Pfam" id="PF00567">
    <property type="entry name" value="TUDOR"/>
    <property type="match status" value="1"/>
</dbReference>
<dbReference type="InterPro" id="IPR035437">
    <property type="entry name" value="SNase_OB-fold_sf"/>
</dbReference>
<dbReference type="Gene3D" id="2.40.50.90">
    <property type="match status" value="1"/>
</dbReference>
<keyword evidence="4" id="KW-1185">Reference proteome</keyword>
<feature type="domain" description="Tudor" evidence="1">
    <location>
        <begin position="125"/>
        <end position="245"/>
    </location>
</feature>
<evidence type="ECO:0000313" key="4">
    <source>
        <dbReference type="Proteomes" id="UP000659654"/>
    </source>
</evidence>
<dbReference type="SUPFAM" id="SSF63748">
    <property type="entry name" value="Tudor/PWWP/MBT"/>
    <property type="match status" value="1"/>
</dbReference>
<dbReference type="EMBL" id="CAJFCV020000003">
    <property type="protein sequence ID" value="CAG9107364.1"/>
    <property type="molecule type" value="Genomic_DNA"/>
</dbReference>
<reference evidence="5" key="1">
    <citation type="submission" date="2016-11" db="UniProtKB">
        <authorList>
            <consortium name="WormBaseParasite"/>
        </authorList>
    </citation>
    <scope>IDENTIFICATION</scope>
</reference>
<gene>
    <name evidence="2" type="ORF">BXYJ_LOCUS6407</name>
</gene>
<reference evidence="2" key="2">
    <citation type="submission" date="2020-09" db="EMBL/GenBank/DDBJ databases">
        <authorList>
            <person name="Kikuchi T."/>
        </authorList>
    </citation>
    <scope>NUCLEOTIDE SEQUENCE</scope>
    <source>
        <strain evidence="2">Ka4C1</strain>
    </source>
</reference>
<dbReference type="InterPro" id="IPR002999">
    <property type="entry name" value="Tudor"/>
</dbReference>
<name>A0A1I7SUA7_BURXY</name>
<accession>A0A1I7SUA7</accession>
<evidence type="ECO:0000313" key="3">
    <source>
        <dbReference type="Proteomes" id="UP000095284"/>
    </source>
</evidence>
<dbReference type="Proteomes" id="UP000095284">
    <property type="component" value="Unplaced"/>
</dbReference>
<evidence type="ECO:0000313" key="2">
    <source>
        <dbReference type="EMBL" id="CAD5220895.1"/>
    </source>
</evidence>
<dbReference type="Proteomes" id="UP000659654">
    <property type="component" value="Unassembled WGS sequence"/>
</dbReference>
<sequence length="319" mass="35961">MSSDFELEDEVEEVRELLYDIVKKAGPHGIETSLLAKEYEKQFVDCGIGQPLPSAWLRYIKVADEFDMRNEGDKIYISVIQRDNVPLQQKVASIVKETLSLDDEEIVDQDIKLKPLPLSGMPQCKTKVHILAATDPNNISIRLCAWDPMPDYLYSALAKDFSDESKKRKRIKTVQGRICVAKLPNGSWERVQIVKPSVTMGHKGYWVVFAVDVGVFHLAHEKYLQPLSDSVCAFDKVLLAKCELTGIKPNNETGIWSRNAQQAINNWLSEVQGTEIDLEPVSEWKMSKEEVPVVNARLSVNGEDLAKKLIENGYAQASE</sequence>
<dbReference type="GO" id="GO:0005737">
    <property type="term" value="C:cytoplasm"/>
    <property type="evidence" value="ECO:0007669"/>
    <property type="project" value="UniProtKB-ARBA"/>
</dbReference>
<evidence type="ECO:0000259" key="1">
    <source>
        <dbReference type="Pfam" id="PF00567"/>
    </source>
</evidence>
<dbReference type="WBParaSite" id="BXY_1662900.1">
    <property type="protein sequence ID" value="BXY_1662900.1"/>
    <property type="gene ID" value="BXY_1662900"/>
</dbReference>
<dbReference type="Gene3D" id="2.30.30.140">
    <property type="match status" value="1"/>
</dbReference>
<proteinExistence type="predicted"/>
<dbReference type="OrthoDB" id="5805117at2759"/>
<protein>
    <submittedName>
        <fullName evidence="2">(pine wood nematode) hypothetical protein</fullName>
    </submittedName>
    <submittedName>
        <fullName evidence="5">Tudor domain-containing protein</fullName>
    </submittedName>
</protein>
<dbReference type="AlphaFoldDB" id="A0A1I7SUA7"/>
<evidence type="ECO:0000313" key="5">
    <source>
        <dbReference type="WBParaSite" id="BXY_1662900.1"/>
    </source>
</evidence>
<dbReference type="Proteomes" id="UP000582659">
    <property type="component" value="Unassembled WGS sequence"/>
</dbReference>
<dbReference type="EMBL" id="CAJFDI010000003">
    <property type="protein sequence ID" value="CAD5220895.1"/>
    <property type="molecule type" value="Genomic_DNA"/>
</dbReference>